<sequence length="57" mass="6393">MELIDTHCHLTFDQLAGDVEAVIARSREAGVTGWITVGTDVEQNRKAIEFAEKFKNM</sequence>
<dbReference type="InterPro" id="IPR032466">
    <property type="entry name" value="Metal_Hydrolase"/>
</dbReference>
<dbReference type="PANTHER" id="PTHR46124:SF2">
    <property type="entry name" value="D-AMINOACYL-TRNA DEACYLASE"/>
    <property type="match status" value="1"/>
</dbReference>
<evidence type="ECO:0000313" key="1">
    <source>
        <dbReference type="EMBL" id="GAI86299.1"/>
    </source>
</evidence>
<feature type="non-terminal residue" evidence="1">
    <location>
        <position position="57"/>
    </location>
</feature>
<organism evidence="1">
    <name type="scientific">marine sediment metagenome</name>
    <dbReference type="NCBI Taxonomy" id="412755"/>
    <lineage>
        <taxon>unclassified sequences</taxon>
        <taxon>metagenomes</taxon>
        <taxon>ecological metagenomes</taxon>
    </lineage>
</organism>
<accession>X1U1X1</accession>
<dbReference type="GO" id="GO:0005829">
    <property type="term" value="C:cytosol"/>
    <property type="evidence" value="ECO:0007669"/>
    <property type="project" value="TreeGrafter"/>
</dbReference>
<protein>
    <submittedName>
        <fullName evidence="1">Uncharacterized protein</fullName>
    </submittedName>
</protein>
<gene>
    <name evidence="1" type="ORF">S12H4_21918</name>
</gene>
<dbReference type="Pfam" id="PF01026">
    <property type="entry name" value="TatD_DNase"/>
    <property type="match status" value="1"/>
</dbReference>
<comment type="caution">
    <text evidence="1">The sequence shown here is derived from an EMBL/GenBank/DDBJ whole genome shotgun (WGS) entry which is preliminary data.</text>
</comment>
<reference evidence="1" key="1">
    <citation type="journal article" date="2014" name="Front. Microbiol.">
        <title>High frequency of phylogenetically diverse reductive dehalogenase-homologous genes in deep subseafloor sedimentary metagenomes.</title>
        <authorList>
            <person name="Kawai M."/>
            <person name="Futagami T."/>
            <person name="Toyoda A."/>
            <person name="Takaki Y."/>
            <person name="Nishi S."/>
            <person name="Hori S."/>
            <person name="Arai W."/>
            <person name="Tsubouchi T."/>
            <person name="Morono Y."/>
            <person name="Uchiyama I."/>
            <person name="Ito T."/>
            <person name="Fujiyama A."/>
            <person name="Inagaki F."/>
            <person name="Takami H."/>
        </authorList>
    </citation>
    <scope>NUCLEOTIDE SEQUENCE</scope>
    <source>
        <strain evidence="1">Expedition CK06-06</strain>
    </source>
</reference>
<dbReference type="Gene3D" id="3.20.20.140">
    <property type="entry name" value="Metal-dependent hydrolases"/>
    <property type="match status" value="1"/>
</dbReference>
<dbReference type="GO" id="GO:0016788">
    <property type="term" value="F:hydrolase activity, acting on ester bonds"/>
    <property type="evidence" value="ECO:0007669"/>
    <property type="project" value="InterPro"/>
</dbReference>
<dbReference type="AlphaFoldDB" id="X1U1X1"/>
<dbReference type="EMBL" id="BARW01011345">
    <property type="protein sequence ID" value="GAI86299.1"/>
    <property type="molecule type" value="Genomic_DNA"/>
</dbReference>
<name>X1U1X1_9ZZZZ</name>
<dbReference type="PANTHER" id="PTHR46124">
    <property type="entry name" value="D-AMINOACYL-TRNA DEACYLASE"/>
    <property type="match status" value="1"/>
</dbReference>
<proteinExistence type="predicted"/>
<dbReference type="SUPFAM" id="SSF51556">
    <property type="entry name" value="Metallo-dependent hydrolases"/>
    <property type="match status" value="1"/>
</dbReference>
<dbReference type="InterPro" id="IPR001130">
    <property type="entry name" value="TatD-like"/>
</dbReference>